<dbReference type="KEGG" id="mri:Mal4_26990"/>
<dbReference type="AlphaFoldDB" id="A0A517Z7A8"/>
<sequence>MASQQSVLMDLSQTLRETSGTTVVDAQASGVQLSGSDAWSVSRRMLHEGPSDGVEVVNLCNGPLTVSILPTRGMGLWKAEYRDIPIGWNSPNRFPVHPRHVNLQSRNGLGWLDGFNELLCRCGLAFNGPPGLDEGAASPIESEVTLHGRIANTAAHHVSASVDDAGAGTISVRGEVDETTLFGPKLRLVSTVSSVAGSNAFTIVDEVTNMGAAEAELQLLYHTNVGRPFLEGDARILCPVREVCPRDARAAEGVDEIERYLPPTSGYAEQAYFFDLLADEQGESLVLLHNAAGDRGLSVHFDRQQLPCFTLWKCTQSEEDGYVTGLEPGTNFPNFKADERRLGRVRQIGPGETYRTTLRIEVHGSADSVSEVADRIRDLQSATEARVHREPTGPFCP</sequence>
<dbReference type="Pfam" id="PF14486">
    <property type="entry name" value="DUF4432"/>
    <property type="match status" value="1"/>
</dbReference>
<keyword evidence="2" id="KW-1185">Reference proteome</keyword>
<dbReference type="Gene3D" id="2.70.98.10">
    <property type="match status" value="1"/>
</dbReference>
<dbReference type="InterPro" id="IPR014718">
    <property type="entry name" value="GH-type_carb-bd"/>
</dbReference>
<dbReference type="Proteomes" id="UP000320496">
    <property type="component" value="Chromosome"/>
</dbReference>
<reference evidence="1 2" key="1">
    <citation type="submission" date="2019-02" db="EMBL/GenBank/DDBJ databases">
        <title>Deep-cultivation of Planctomycetes and their phenomic and genomic characterization uncovers novel biology.</title>
        <authorList>
            <person name="Wiegand S."/>
            <person name="Jogler M."/>
            <person name="Boedeker C."/>
            <person name="Pinto D."/>
            <person name="Vollmers J."/>
            <person name="Rivas-Marin E."/>
            <person name="Kohn T."/>
            <person name="Peeters S.H."/>
            <person name="Heuer A."/>
            <person name="Rast P."/>
            <person name="Oberbeckmann S."/>
            <person name="Bunk B."/>
            <person name="Jeske O."/>
            <person name="Meyerdierks A."/>
            <person name="Storesund J.E."/>
            <person name="Kallscheuer N."/>
            <person name="Luecker S."/>
            <person name="Lage O.M."/>
            <person name="Pohl T."/>
            <person name="Merkel B.J."/>
            <person name="Hornburger P."/>
            <person name="Mueller R.-W."/>
            <person name="Bruemmer F."/>
            <person name="Labrenz M."/>
            <person name="Spormann A.M."/>
            <person name="Op den Camp H."/>
            <person name="Overmann J."/>
            <person name="Amann R."/>
            <person name="Jetten M.S.M."/>
            <person name="Mascher T."/>
            <person name="Medema M.H."/>
            <person name="Devos D.P."/>
            <person name="Kaster A.-K."/>
            <person name="Ovreas L."/>
            <person name="Rohde M."/>
            <person name="Galperin M.Y."/>
            <person name="Jogler C."/>
        </authorList>
    </citation>
    <scope>NUCLEOTIDE SEQUENCE [LARGE SCALE GENOMIC DNA]</scope>
    <source>
        <strain evidence="1 2">Mal4</strain>
    </source>
</reference>
<name>A0A517Z7A8_9PLAN</name>
<dbReference type="GO" id="GO:0030246">
    <property type="term" value="F:carbohydrate binding"/>
    <property type="evidence" value="ECO:0007669"/>
    <property type="project" value="InterPro"/>
</dbReference>
<dbReference type="CDD" id="cd09023">
    <property type="entry name" value="Aldose_epim_Ec_c4013"/>
    <property type="match status" value="1"/>
</dbReference>
<protein>
    <recommendedName>
        <fullName evidence="3">DUF4432 domain-containing protein</fullName>
    </recommendedName>
</protein>
<evidence type="ECO:0000313" key="1">
    <source>
        <dbReference type="EMBL" id="QDU38372.1"/>
    </source>
</evidence>
<evidence type="ECO:0008006" key="3">
    <source>
        <dbReference type="Google" id="ProtNLM"/>
    </source>
</evidence>
<proteinExistence type="predicted"/>
<accession>A0A517Z7A8</accession>
<evidence type="ECO:0000313" key="2">
    <source>
        <dbReference type="Proteomes" id="UP000320496"/>
    </source>
</evidence>
<dbReference type="OrthoDB" id="6183686at2"/>
<dbReference type="EMBL" id="CP036275">
    <property type="protein sequence ID" value="QDU38372.1"/>
    <property type="molecule type" value="Genomic_DNA"/>
</dbReference>
<organism evidence="1 2">
    <name type="scientific">Maioricimonas rarisocia</name>
    <dbReference type="NCBI Taxonomy" id="2528026"/>
    <lineage>
        <taxon>Bacteria</taxon>
        <taxon>Pseudomonadati</taxon>
        <taxon>Planctomycetota</taxon>
        <taxon>Planctomycetia</taxon>
        <taxon>Planctomycetales</taxon>
        <taxon>Planctomycetaceae</taxon>
        <taxon>Maioricimonas</taxon>
    </lineage>
</organism>
<dbReference type="InterPro" id="IPR027839">
    <property type="entry name" value="DUF4432"/>
</dbReference>
<gene>
    <name evidence="1" type="ORF">Mal4_26990</name>
</gene>